<comment type="similarity">
    <text evidence="2 9">Belongs to the mitochondrial carrier (TC 2.A.29) family.</text>
</comment>
<dbReference type="GeneID" id="5717773"/>
<sequence length="324" mass="33431">MVAEGVTYPIDLLKTRLQLQGELAAASSSPKSSGPKPKGAVRLAAELIRREGMRGLYAGLAPALVRHIFYTGTRITVYEQLRRSYVGGLSSGTSGSGAGSSSSGSGSGNTSSTSTSTSTSSGNSVGLGAKLLMGLTAGAVGQAVAVPADLVKVRLQAEGRLVASGKIPAPRYKGMGDCLRQIVAQEGGMAGLWRGGGPAVQRAALVNLGELATYDQAKQLVLASGLTGGRDNLGTHTAASMCSGLFASVVSVPADVVKTRMMSQDPAAPKYRSSLDCLVRSVRAEGLLALYKGFLPTWARLGPWQLVFWTSYEGTRAAFNLGGF</sequence>
<dbReference type="Pfam" id="PF00153">
    <property type="entry name" value="Mito_carr"/>
    <property type="match status" value="3"/>
</dbReference>
<dbReference type="PANTHER" id="PTHR45618">
    <property type="entry name" value="MITOCHONDRIAL DICARBOXYLATE CARRIER-RELATED"/>
    <property type="match status" value="1"/>
</dbReference>
<proteinExistence type="inferred from homology"/>
<dbReference type="Gene3D" id="1.50.40.10">
    <property type="entry name" value="Mitochondrial carrier domain"/>
    <property type="match status" value="1"/>
</dbReference>
<dbReference type="Gramene" id="PNW84038">
    <property type="protein sequence ID" value="PNW84038"/>
    <property type="gene ID" value="CHLRE_04g218650v5"/>
</dbReference>
<name>A0A2K3DU21_CHLRE</name>
<keyword evidence="12" id="KW-1185">Reference proteome</keyword>
<keyword evidence="7 8" id="KW-0472">Membrane</keyword>
<dbReference type="GO" id="GO:0022857">
    <property type="term" value="F:transmembrane transporter activity"/>
    <property type="evidence" value="ECO:0000318"/>
    <property type="project" value="GO_Central"/>
</dbReference>
<dbReference type="GO" id="GO:0009409">
    <property type="term" value="P:response to cold"/>
    <property type="evidence" value="ECO:0000318"/>
    <property type="project" value="GO_Central"/>
</dbReference>
<dbReference type="SUPFAM" id="SSF103506">
    <property type="entry name" value="Mitochondrial carrier"/>
    <property type="match status" value="1"/>
</dbReference>
<gene>
    <name evidence="11" type="ORF">CHLRE_04g218650v5</name>
</gene>
<keyword evidence="4 8" id="KW-0812">Transmembrane</keyword>
<dbReference type="PROSITE" id="PS50920">
    <property type="entry name" value="SOLCAR"/>
    <property type="match status" value="3"/>
</dbReference>
<protein>
    <recommendedName>
        <fullName evidence="13">Uncoupling protein</fullName>
    </recommendedName>
</protein>
<evidence type="ECO:0000256" key="5">
    <source>
        <dbReference type="ARBA" id="ARBA00022737"/>
    </source>
</evidence>
<feature type="repeat" description="Solcar" evidence="8">
    <location>
        <begin position="1"/>
        <end position="84"/>
    </location>
</feature>
<dbReference type="ExpressionAtlas" id="A0A2K3DU21">
    <property type="expression patterns" value="baseline and differential"/>
</dbReference>
<dbReference type="InterPro" id="IPR050391">
    <property type="entry name" value="Mito_Metabolite_Transporter"/>
</dbReference>
<dbReference type="OrthoDB" id="756301at2759"/>
<evidence type="ECO:0000256" key="4">
    <source>
        <dbReference type="ARBA" id="ARBA00022692"/>
    </source>
</evidence>
<comment type="subcellular location">
    <subcellularLocation>
        <location evidence="1">Membrane</location>
        <topology evidence="1">Multi-pass membrane protein</topology>
    </subcellularLocation>
</comment>
<evidence type="ECO:0000256" key="2">
    <source>
        <dbReference type="ARBA" id="ARBA00006375"/>
    </source>
</evidence>
<dbReference type="InParanoid" id="A0A2K3DU21"/>
<accession>A0A2K3DU21</accession>
<reference evidence="11 12" key="1">
    <citation type="journal article" date="2007" name="Science">
        <title>The Chlamydomonas genome reveals the evolution of key animal and plant functions.</title>
        <authorList>
            <person name="Merchant S.S."/>
            <person name="Prochnik S.E."/>
            <person name="Vallon O."/>
            <person name="Harris E.H."/>
            <person name="Karpowicz S.J."/>
            <person name="Witman G.B."/>
            <person name="Terry A."/>
            <person name="Salamov A."/>
            <person name="Fritz-Laylin L.K."/>
            <person name="Marechal-Drouard L."/>
            <person name="Marshall W.F."/>
            <person name="Qu L.H."/>
            <person name="Nelson D.R."/>
            <person name="Sanderfoot A.A."/>
            <person name="Spalding M.H."/>
            <person name="Kapitonov V.V."/>
            <person name="Ren Q."/>
            <person name="Ferris P."/>
            <person name="Lindquist E."/>
            <person name="Shapiro H."/>
            <person name="Lucas S.M."/>
            <person name="Grimwood J."/>
            <person name="Schmutz J."/>
            <person name="Cardol P."/>
            <person name="Cerutti H."/>
            <person name="Chanfreau G."/>
            <person name="Chen C.L."/>
            <person name="Cognat V."/>
            <person name="Croft M.T."/>
            <person name="Dent R."/>
            <person name="Dutcher S."/>
            <person name="Fernandez E."/>
            <person name="Fukuzawa H."/>
            <person name="Gonzalez-Ballester D."/>
            <person name="Gonzalez-Halphen D."/>
            <person name="Hallmann A."/>
            <person name="Hanikenne M."/>
            <person name="Hippler M."/>
            <person name="Inwood W."/>
            <person name="Jabbari K."/>
            <person name="Kalanon M."/>
            <person name="Kuras R."/>
            <person name="Lefebvre P.A."/>
            <person name="Lemaire S.D."/>
            <person name="Lobanov A.V."/>
            <person name="Lohr M."/>
            <person name="Manuell A."/>
            <person name="Meier I."/>
            <person name="Mets L."/>
            <person name="Mittag M."/>
            <person name="Mittelmeier T."/>
            <person name="Moroney J.V."/>
            <person name="Moseley J."/>
            <person name="Napoli C."/>
            <person name="Nedelcu A.M."/>
            <person name="Niyogi K."/>
            <person name="Novoselov S.V."/>
            <person name="Paulsen I.T."/>
            <person name="Pazour G."/>
            <person name="Purton S."/>
            <person name="Ral J.P."/>
            <person name="Riano-Pachon D.M."/>
            <person name="Riekhof W."/>
            <person name="Rymarquis L."/>
            <person name="Schroda M."/>
            <person name="Stern D."/>
            <person name="Umen J."/>
            <person name="Willows R."/>
            <person name="Wilson N."/>
            <person name="Zimmer S.L."/>
            <person name="Allmer J."/>
            <person name="Balk J."/>
            <person name="Bisova K."/>
            <person name="Chen C.J."/>
            <person name="Elias M."/>
            <person name="Gendler K."/>
            <person name="Hauser C."/>
            <person name="Lamb M.R."/>
            <person name="Ledford H."/>
            <person name="Long J.C."/>
            <person name="Minagawa J."/>
            <person name="Page M.D."/>
            <person name="Pan J."/>
            <person name="Pootakham W."/>
            <person name="Roje S."/>
            <person name="Rose A."/>
            <person name="Stahlberg E."/>
            <person name="Terauchi A.M."/>
            <person name="Yang P."/>
            <person name="Ball S."/>
            <person name="Bowler C."/>
            <person name="Dieckmann C.L."/>
            <person name="Gladyshev V.N."/>
            <person name="Green P."/>
            <person name="Jorgensen R."/>
            <person name="Mayfield S."/>
            <person name="Mueller-Roeber B."/>
            <person name="Rajamani S."/>
            <person name="Sayre R.T."/>
            <person name="Brokstein P."/>
            <person name="Dubchak I."/>
            <person name="Goodstein D."/>
            <person name="Hornick L."/>
            <person name="Huang Y.W."/>
            <person name="Jhaveri J."/>
            <person name="Luo Y."/>
            <person name="Martinez D."/>
            <person name="Ngau W.C."/>
            <person name="Otillar B."/>
            <person name="Poliakov A."/>
            <person name="Porter A."/>
            <person name="Szajkowski L."/>
            <person name="Werner G."/>
            <person name="Zhou K."/>
            <person name="Grigoriev I.V."/>
            <person name="Rokhsar D.S."/>
            <person name="Grossman A.R."/>
        </authorList>
    </citation>
    <scope>NUCLEOTIDE SEQUENCE [LARGE SCALE GENOMIC DNA]</scope>
    <source>
        <strain evidence="12">CC-503</strain>
    </source>
</reference>
<evidence type="ECO:0000256" key="6">
    <source>
        <dbReference type="ARBA" id="ARBA00022989"/>
    </source>
</evidence>
<dbReference type="AlphaFoldDB" id="A0A2K3DU21"/>
<evidence type="ECO:0000313" key="12">
    <source>
        <dbReference type="Proteomes" id="UP000006906"/>
    </source>
</evidence>
<evidence type="ECO:0000256" key="7">
    <source>
        <dbReference type="ARBA" id="ARBA00023136"/>
    </source>
</evidence>
<evidence type="ECO:0000256" key="3">
    <source>
        <dbReference type="ARBA" id="ARBA00022448"/>
    </source>
</evidence>
<feature type="region of interest" description="Disordered" evidence="10">
    <location>
        <begin position="89"/>
        <end position="122"/>
    </location>
</feature>
<evidence type="ECO:0000256" key="8">
    <source>
        <dbReference type="PROSITE-ProRule" id="PRU00282"/>
    </source>
</evidence>
<keyword evidence="5" id="KW-0677">Repeat</keyword>
<evidence type="ECO:0000313" key="11">
    <source>
        <dbReference type="EMBL" id="PNW84038.1"/>
    </source>
</evidence>
<dbReference type="KEGG" id="cre:CHLRE_04g218650v5"/>
<feature type="repeat" description="Solcar" evidence="8">
    <location>
        <begin position="125"/>
        <end position="220"/>
    </location>
</feature>
<dbReference type="FunCoup" id="A0A2K3DU21">
    <property type="interactions" value="1008"/>
</dbReference>
<keyword evidence="3 9" id="KW-0813">Transport</keyword>
<evidence type="ECO:0000256" key="10">
    <source>
        <dbReference type="SAM" id="MobiDB-lite"/>
    </source>
</evidence>
<dbReference type="InterPro" id="IPR023395">
    <property type="entry name" value="MCP_dom_sf"/>
</dbReference>
<organism evidence="11 12">
    <name type="scientific">Chlamydomonas reinhardtii</name>
    <name type="common">Chlamydomonas smithii</name>
    <dbReference type="NCBI Taxonomy" id="3055"/>
    <lineage>
        <taxon>Eukaryota</taxon>
        <taxon>Viridiplantae</taxon>
        <taxon>Chlorophyta</taxon>
        <taxon>core chlorophytes</taxon>
        <taxon>Chlorophyceae</taxon>
        <taxon>CS clade</taxon>
        <taxon>Chlamydomonadales</taxon>
        <taxon>Chlamydomonadaceae</taxon>
        <taxon>Chlamydomonas</taxon>
    </lineage>
</organism>
<dbReference type="Proteomes" id="UP000006906">
    <property type="component" value="Chromosome 4"/>
</dbReference>
<dbReference type="InterPro" id="IPR018108">
    <property type="entry name" value="MCP_transmembrane"/>
</dbReference>
<evidence type="ECO:0008006" key="13">
    <source>
        <dbReference type="Google" id="ProtNLM"/>
    </source>
</evidence>
<dbReference type="RefSeq" id="XP_042925196.1">
    <property type="nucleotide sequence ID" value="XM_043061844.1"/>
</dbReference>
<evidence type="ECO:0000256" key="1">
    <source>
        <dbReference type="ARBA" id="ARBA00004141"/>
    </source>
</evidence>
<dbReference type="EMBL" id="CM008965">
    <property type="protein sequence ID" value="PNW84038.1"/>
    <property type="molecule type" value="Genomic_DNA"/>
</dbReference>
<dbReference type="OMA" id="FPFWKAV"/>
<evidence type="ECO:0000256" key="9">
    <source>
        <dbReference type="RuleBase" id="RU000488"/>
    </source>
</evidence>
<keyword evidence="6" id="KW-1133">Transmembrane helix</keyword>
<feature type="repeat" description="Solcar" evidence="8">
    <location>
        <begin position="231"/>
        <end position="318"/>
    </location>
</feature>
<dbReference type="GO" id="GO:0016020">
    <property type="term" value="C:membrane"/>
    <property type="evidence" value="ECO:0007669"/>
    <property type="project" value="UniProtKB-SubCell"/>
</dbReference>